<name>A0A2P2PQT0_RHIMU</name>
<sequence length="18" mass="2134">MFVYFLTYLMSCLMISNG</sequence>
<dbReference type="AlphaFoldDB" id="A0A2P2PQT0"/>
<proteinExistence type="predicted"/>
<evidence type="ECO:0000313" key="1">
    <source>
        <dbReference type="EMBL" id="MBX57096.1"/>
    </source>
</evidence>
<protein>
    <submittedName>
        <fullName evidence="1">Uncharacterized protein</fullName>
    </submittedName>
</protein>
<accession>A0A2P2PQT0</accession>
<dbReference type="EMBL" id="GGEC01076612">
    <property type="protein sequence ID" value="MBX57096.1"/>
    <property type="molecule type" value="Transcribed_RNA"/>
</dbReference>
<reference evidence="1" key="1">
    <citation type="submission" date="2018-02" db="EMBL/GenBank/DDBJ databases">
        <title>Rhizophora mucronata_Transcriptome.</title>
        <authorList>
            <person name="Meera S.P."/>
            <person name="Sreeshan A."/>
            <person name="Augustine A."/>
        </authorList>
    </citation>
    <scope>NUCLEOTIDE SEQUENCE</scope>
    <source>
        <tissue evidence="1">Leaf</tissue>
    </source>
</reference>
<organism evidence="1">
    <name type="scientific">Rhizophora mucronata</name>
    <name type="common">Asiatic mangrove</name>
    <dbReference type="NCBI Taxonomy" id="61149"/>
    <lineage>
        <taxon>Eukaryota</taxon>
        <taxon>Viridiplantae</taxon>
        <taxon>Streptophyta</taxon>
        <taxon>Embryophyta</taxon>
        <taxon>Tracheophyta</taxon>
        <taxon>Spermatophyta</taxon>
        <taxon>Magnoliopsida</taxon>
        <taxon>eudicotyledons</taxon>
        <taxon>Gunneridae</taxon>
        <taxon>Pentapetalae</taxon>
        <taxon>rosids</taxon>
        <taxon>fabids</taxon>
        <taxon>Malpighiales</taxon>
        <taxon>Rhizophoraceae</taxon>
        <taxon>Rhizophora</taxon>
    </lineage>
</organism>